<evidence type="ECO:0000256" key="4">
    <source>
        <dbReference type="SAM" id="MobiDB-lite"/>
    </source>
</evidence>
<dbReference type="PRINTS" id="PR00682">
    <property type="entry name" value="IPNSYNTHASE"/>
</dbReference>
<comment type="caution">
    <text evidence="6">The sequence shown here is derived from an EMBL/GenBank/DDBJ whole genome shotgun (WGS) entry which is preliminary data.</text>
</comment>
<dbReference type="InterPro" id="IPR044861">
    <property type="entry name" value="IPNS-like_FE2OG_OXY"/>
</dbReference>
<dbReference type="InterPro" id="IPR005123">
    <property type="entry name" value="Oxoglu/Fe-dep_dioxygenase_dom"/>
</dbReference>
<dbReference type="Proteomes" id="UP001165092">
    <property type="component" value="Unassembled WGS sequence"/>
</dbReference>
<feature type="region of interest" description="Disordered" evidence="4">
    <location>
        <begin position="77"/>
        <end position="99"/>
    </location>
</feature>
<dbReference type="Gene3D" id="2.60.120.330">
    <property type="entry name" value="B-lactam Antibiotic, Isopenicillin N Synthase, Chain"/>
    <property type="match status" value="1"/>
</dbReference>
<dbReference type="GO" id="GO:0017000">
    <property type="term" value="P:antibiotic biosynthetic process"/>
    <property type="evidence" value="ECO:0007669"/>
    <property type="project" value="UniProtKB-KW"/>
</dbReference>
<sequence length="344" mass="37269">MTRSAKATVRPFKVPVIDITRWEMGSARYRAAIAAQVDAAASNIGFMQFTGHGVPESAIHGLGLALDSFFDQPLPAKRAAQGPSAGIARGYSPPSTERPAYSLGARSPGDLFEAFTVGTQASDHRDRALPATDYPENIWPVGLPRFRPQVMTWFEAAQNVARRLTRIFAVSLDLPEGFFHTYTGHSLDALRLSSGPVVPDDPAEPDRPAMGAHTDFGILTVLWSDPVNALQIMDHEGRWQNVLPEPGALVVNLGDLMARWTNDRWVSAVHRVASPTDTRGHAARRRSAAFFHGGNFDALVTALPSCVDSAHPAKYPPVTIAGHISQSRGGLDAAGPKISRSRRW</sequence>
<dbReference type="GO" id="GO:0046872">
    <property type="term" value="F:metal ion binding"/>
    <property type="evidence" value="ECO:0007669"/>
    <property type="project" value="UniProtKB-KW"/>
</dbReference>
<keyword evidence="2" id="KW-0045">Antibiotic biosynthesis</keyword>
<dbReference type="Pfam" id="PF14226">
    <property type="entry name" value="DIOX_N"/>
    <property type="match status" value="1"/>
</dbReference>
<dbReference type="GO" id="GO:0016491">
    <property type="term" value="F:oxidoreductase activity"/>
    <property type="evidence" value="ECO:0007669"/>
    <property type="project" value="UniProtKB-KW"/>
</dbReference>
<dbReference type="InterPro" id="IPR050231">
    <property type="entry name" value="Iron_ascorbate_oxido_reductase"/>
</dbReference>
<dbReference type="RefSeq" id="WP_285757030.1">
    <property type="nucleotide sequence ID" value="NZ_BSQG01000001.1"/>
</dbReference>
<dbReference type="PROSITE" id="PS51471">
    <property type="entry name" value="FE2OG_OXY"/>
    <property type="match status" value="1"/>
</dbReference>
<protein>
    <submittedName>
        <fullName evidence="6">2OG-Fe(II) oxygenase</fullName>
    </submittedName>
</protein>
<organism evidence="6 7">
    <name type="scientific">Nocardiopsis ansamitocini</name>
    <dbReference type="NCBI Taxonomy" id="1670832"/>
    <lineage>
        <taxon>Bacteria</taxon>
        <taxon>Bacillati</taxon>
        <taxon>Actinomycetota</taxon>
        <taxon>Actinomycetes</taxon>
        <taxon>Streptosporangiales</taxon>
        <taxon>Nocardiopsidaceae</taxon>
        <taxon>Nocardiopsis</taxon>
    </lineage>
</organism>
<dbReference type="EMBL" id="BSQG01000001">
    <property type="protein sequence ID" value="GLU46177.1"/>
    <property type="molecule type" value="Genomic_DNA"/>
</dbReference>
<dbReference type="InterPro" id="IPR027443">
    <property type="entry name" value="IPNS-like_sf"/>
</dbReference>
<comment type="similarity">
    <text evidence="3">Belongs to the iron/ascorbate-dependent oxidoreductase family.</text>
</comment>
<proteinExistence type="inferred from homology"/>
<keyword evidence="3" id="KW-0560">Oxidoreductase</keyword>
<evidence type="ECO:0000256" key="2">
    <source>
        <dbReference type="ARBA" id="ARBA00023194"/>
    </source>
</evidence>
<dbReference type="SUPFAM" id="SSF51197">
    <property type="entry name" value="Clavaminate synthase-like"/>
    <property type="match status" value="1"/>
</dbReference>
<evidence type="ECO:0000259" key="5">
    <source>
        <dbReference type="PROSITE" id="PS51471"/>
    </source>
</evidence>
<keyword evidence="7" id="KW-1185">Reference proteome</keyword>
<name>A0A9W6P325_9ACTN</name>
<gene>
    <name evidence="6" type="ORF">Nans01_05280</name>
</gene>
<comment type="pathway">
    <text evidence="1">Antibiotic biosynthesis.</text>
</comment>
<feature type="domain" description="Fe2OG dioxygenase" evidence="5">
    <location>
        <begin position="188"/>
        <end position="294"/>
    </location>
</feature>
<dbReference type="InterPro" id="IPR026992">
    <property type="entry name" value="DIOX_N"/>
</dbReference>
<accession>A0A9W6P325</accession>
<evidence type="ECO:0000313" key="7">
    <source>
        <dbReference type="Proteomes" id="UP001165092"/>
    </source>
</evidence>
<reference evidence="6" key="1">
    <citation type="submission" date="2023-02" db="EMBL/GenBank/DDBJ databases">
        <title>Nocardiopsis ansamitocini NBRC 112285.</title>
        <authorList>
            <person name="Ichikawa N."/>
            <person name="Sato H."/>
            <person name="Tonouchi N."/>
        </authorList>
    </citation>
    <scope>NUCLEOTIDE SEQUENCE</scope>
    <source>
        <strain evidence="6">NBRC 112285</strain>
    </source>
</reference>
<dbReference type="Pfam" id="PF03171">
    <property type="entry name" value="2OG-FeII_Oxy"/>
    <property type="match status" value="1"/>
</dbReference>
<keyword evidence="3" id="KW-0479">Metal-binding</keyword>
<evidence type="ECO:0000313" key="6">
    <source>
        <dbReference type="EMBL" id="GLU46177.1"/>
    </source>
</evidence>
<keyword evidence="3" id="KW-0408">Iron</keyword>
<evidence type="ECO:0000256" key="3">
    <source>
        <dbReference type="RuleBase" id="RU003682"/>
    </source>
</evidence>
<dbReference type="PANTHER" id="PTHR47990">
    <property type="entry name" value="2-OXOGLUTARATE (2OG) AND FE(II)-DEPENDENT OXYGENASE SUPERFAMILY PROTEIN-RELATED"/>
    <property type="match status" value="1"/>
</dbReference>
<dbReference type="AlphaFoldDB" id="A0A9W6P325"/>
<evidence type="ECO:0000256" key="1">
    <source>
        <dbReference type="ARBA" id="ARBA00004792"/>
    </source>
</evidence>